<evidence type="ECO:0000256" key="5">
    <source>
        <dbReference type="ARBA" id="ARBA00023004"/>
    </source>
</evidence>
<proteinExistence type="predicted"/>
<evidence type="ECO:0000259" key="7">
    <source>
        <dbReference type="PROSITE" id="PS51918"/>
    </source>
</evidence>
<dbReference type="InterPro" id="IPR032432">
    <property type="entry name" value="Radical_SAM_C"/>
</dbReference>
<dbReference type="InterPro" id="IPR007197">
    <property type="entry name" value="rSAM"/>
</dbReference>
<keyword evidence="4" id="KW-0479">Metal-binding</keyword>
<keyword evidence="9" id="KW-1185">Reference proteome</keyword>
<gene>
    <name evidence="8" type="ORF">JOC73_000136</name>
</gene>
<evidence type="ECO:0000313" key="9">
    <source>
        <dbReference type="Proteomes" id="UP001314796"/>
    </source>
</evidence>
<dbReference type="SMART" id="SM00729">
    <property type="entry name" value="Elp3"/>
    <property type="match status" value="1"/>
</dbReference>
<dbReference type="PANTHER" id="PTHR11135:SF0">
    <property type="entry name" value="ELONGATOR COMPLEX PROTEIN 3"/>
    <property type="match status" value="1"/>
</dbReference>
<dbReference type="InterPro" id="IPR058240">
    <property type="entry name" value="rSAM_sf"/>
</dbReference>
<dbReference type="Pfam" id="PF16199">
    <property type="entry name" value="Radical_SAM_C"/>
    <property type="match status" value="1"/>
</dbReference>
<dbReference type="Gene3D" id="3.80.30.20">
    <property type="entry name" value="tm_1862 like domain"/>
    <property type="match status" value="1"/>
</dbReference>
<dbReference type="SFLD" id="SFLDS00029">
    <property type="entry name" value="Radical_SAM"/>
    <property type="match status" value="1"/>
</dbReference>
<dbReference type="SUPFAM" id="SSF102114">
    <property type="entry name" value="Radical SAM enzymes"/>
    <property type="match status" value="1"/>
</dbReference>
<dbReference type="PROSITE" id="PS51918">
    <property type="entry name" value="RADICAL_SAM"/>
    <property type="match status" value="1"/>
</dbReference>
<dbReference type="SFLD" id="SFLDG01082">
    <property type="entry name" value="B12-binding_domain_containing"/>
    <property type="match status" value="1"/>
</dbReference>
<dbReference type="CDD" id="cd01335">
    <property type="entry name" value="Radical_SAM"/>
    <property type="match status" value="1"/>
</dbReference>
<dbReference type="PANTHER" id="PTHR11135">
    <property type="entry name" value="HISTONE ACETYLTRANSFERASE-RELATED"/>
    <property type="match status" value="1"/>
</dbReference>
<evidence type="ECO:0000313" key="8">
    <source>
        <dbReference type="EMBL" id="MBM7613628.1"/>
    </source>
</evidence>
<evidence type="ECO:0000256" key="4">
    <source>
        <dbReference type="ARBA" id="ARBA00022723"/>
    </source>
</evidence>
<dbReference type="SFLD" id="SFLDG01086">
    <property type="entry name" value="elongater_protein-like"/>
    <property type="match status" value="1"/>
</dbReference>
<comment type="cofactor">
    <cofactor evidence="1">
        <name>[4Fe-4S] cluster</name>
        <dbReference type="ChEBI" id="CHEBI:49883"/>
    </cofactor>
</comment>
<dbReference type="InterPro" id="IPR023404">
    <property type="entry name" value="rSAM_horseshoe"/>
</dbReference>
<keyword evidence="5" id="KW-0408">Iron</keyword>
<name>A0ABS2NL29_9FIRM</name>
<evidence type="ECO:0000256" key="2">
    <source>
        <dbReference type="ARBA" id="ARBA00022485"/>
    </source>
</evidence>
<dbReference type="Proteomes" id="UP001314796">
    <property type="component" value="Unassembled WGS sequence"/>
</dbReference>
<dbReference type="InterPro" id="IPR039661">
    <property type="entry name" value="ELP3"/>
</dbReference>
<protein>
    <submittedName>
        <fullName evidence="8">Histone acetyltransferase (RNA polymerase elongator complex component)</fullName>
    </submittedName>
</protein>
<keyword evidence="6" id="KW-0411">Iron-sulfur</keyword>
<keyword evidence="3" id="KW-0949">S-adenosyl-L-methionine</keyword>
<evidence type="ECO:0000256" key="3">
    <source>
        <dbReference type="ARBA" id="ARBA00022691"/>
    </source>
</evidence>
<dbReference type="InterPro" id="IPR006638">
    <property type="entry name" value="Elp3/MiaA/NifB-like_rSAM"/>
</dbReference>
<evidence type="ECO:0000256" key="6">
    <source>
        <dbReference type="ARBA" id="ARBA00023014"/>
    </source>
</evidence>
<dbReference type="Pfam" id="PF04055">
    <property type="entry name" value="Radical_SAM"/>
    <property type="match status" value="1"/>
</dbReference>
<sequence>MAKNNYIIPIFIPHKGCPHDCVFCNQKRIAGNVLETTSEDVENTISEYLKTLPQGNHHREVAFYGGSFTGLSLDKQAELLAPAYSRIKTGEVKGIRLSTRPDYISDEILAFLKKYGVTTIELGVQSTHEEVLALSNRGHHKRHVDVAVELVKKFGFSLGLQMMVGLPGDSKERMGQTVKDFIGYQPNFVRIYPTIVIKDTALEELYETGQYIPFRMEECVELCKTALLSFQEYNIPVIRLGLQSTDEIAYGKSIVAGPYHPAFREMVETEIYRGLIEAELEKCGPTSIKAVTIYCNSREASKVAGFKQANKSYFMEKYRLDYIKIKACGEVEGGRVMVKVDK</sequence>
<keyword evidence="2" id="KW-0004">4Fe-4S</keyword>
<feature type="domain" description="Radical SAM core" evidence="7">
    <location>
        <begin position="1"/>
        <end position="231"/>
    </location>
</feature>
<comment type="caution">
    <text evidence="8">The sequence shown here is derived from an EMBL/GenBank/DDBJ whole genome shotgun (WGS) entry which is preliminary data.</text>
</comment>
<dbReference type="RefSeq" id="WP_204399915.1">
    <property type="nucleotide sequence ID" value="NZ_JAFBEE010000001.1"/>
</dbReference>
<dbReference type="EMBL" id="JAFBEE010000001">
    <property type="protein sequence ID" value="MBM7613628.1"/>
    <property type="molecule type" value="Genomic_DNA"/>
</dbReference>
<reference evidence="8 9" key="1">
    <citation type="submission" date="2021-01" db="EMBL/GenBank/DDBJ databases">
        <title>Genomic Encyclopedia of Type Strains, Phase IV (KMG-IV): sequencing the most valuable type-strain genomes for metagenomic binning, comparative biology and taxonomic classification.</title>
        <authorList>
            <person name="Goeker M."/>
        </authorList>
    </citation>
    <scope>NUCLEOTIDE SEQUENCE [LARGE SCALE GENOMIC DNA]</scope>
    <source>
        <strain evidence="8 9">DSM 25890</strain>
    </source>
</reference>
<accession>A0ABS2NL29</accession>
<evidence type="ECO:0000256" key="1">
    <source>
        <dbReference type="ARBA" id="ARBA00001966"/>
    </source>
</evidence>
<organism evidence="8 9">
    <name type="scientific">Alkaliphilus hydrothermalis</name>
    <dbReference type="NCBI Taxonomy" id="1482730"/>
    <lineage>
        <taxon>Bacteria</taxon>
        <taxon>Bacillati</taxon>
        <taxon>Bacillota</taxon>
        <taxon>Clostridia</taxon>
        <taxon>Peptostreptococcales</taxon>
        <taxon>Natronincolaceae</taxon>
        <taxon>Alkaliphilus</taxon>
    </lineage>
</organism>